<dbReference type="EMBL" id="BAAATR010000006">
    <property type="protein sequence ID" value="GAA2238376.1"/>
    <property type="molecule type" value="Genomic_DNA"/>
</dbReference>
<protein>
    <recommendedName>
        <fullName evidence="4">Helix-turn-helix domain-containing protein</fullName>
    </recommendedName>
</protein>
<evidence type="ECO:0000256" key="1">
    <source>
        <dbReference type="SAM" id="MobiDB-lite"/>
    </source>
</evidence>
<name>A0ABP5QL85_9ACTN</name>
<feature type="compositionally biased region" description="Polar residues" evidence="1">
    <location>
        <begin position="138"/>
        <end position="148"/>
    </location>
</feature>
<evidence type="ECO:0000313" key="2">
    <source>
        <dbReference type="EMBL" id="GAA2238376.1"/>
    </source>
</evidence>
<evidence type="ECO:0000313" key="3">
    <source>
        <dbReference type="Proteomes" id="UP001500305"/>
    </source>
</evidence>
<evidence type="ECO:0008006" key="4">
    <source>
        <dbReference type="Google" id="ProtNLM"/>
    </source>
</evidence>
<feature type="region of interest" description="Disordered" evidence="1">
    <location>
        <begin position="111"/>
        <end position="166"/>
    </location>
</feature>
<dbReference type="Proteomes" id="UP001500305">
    <property type="component" value="Unassembled WGS sequence"/>
</dbReference>
<comment type="caution">
    <text evidence="2">The sequence shown here is derived from an EMBL/GenBank/DDBJ whole genome shotgun (WGS) entry which is preliminary data.</text>
</comment>
<reference evidence="3" key="1">
    <citation type="journal article" date="2019" name="Int. J. Syst. Evol. Microbiol.">
        <title>The Global Catalogue of Microorganisms (GCM) 10K type strain sequencing project: providing services to taxonomists for standard genome sequencing and annotation.</title>
        <authorList>
            <consortium name="The Broad Institute Genomics Platform"/>
            <consortium name="The Broad Institute Genome Sequencing Center for Infectious Disease"/>
            <person name="Wu L."/>
            <person name="Ma J."/>
        </authorList>
    </citation>
    <scope>NUCLEOTIDE SEQUENCE [LARGE SCALE GENOMIC DNA]</scope>
    <source>
        <strain evidence="3">JCM 7356</strain>
    </source>
</reference>
<proteinExistence type="predicted"/>
<dbReference type="RefSeq" id="WP_344635836.1">
    <property type="nucleotide sequence ID" value="NZ_BAAATR010000006.1"/>
</dbReference>
<feature type="compositionally biased region" description="Low complexity" evidence="1">
    <location>
        <begin position="157"/>
        <end position="166"/>
    </location>
</feature>
<sequence length="316" mass="33355">MHVHFIAPTRYVRASHDIIRHPRLKATAKSLLLWALSLPPGSRDTILTISHRMPEGREAVSGARGQLIAEGFLHVRRYQHPTKGTWATEVMVTSVPLTDREEVAAAWAAAGAEAAVPPTDRNPALGGQRTRGVGTSPKGENSGENTSLPAPPPPEPKSTGAPAPDAAAAEAARLLCGLGARDRRLRLGLSEALELAPLACEWLARDGGQRGLQEALLTGLPDRVHAPVAFLRTRLERKMPAPPAPVPLPPARQECRRCQAPVPGVPGVAGVGVCGSCTGSGRARTPDPASVDRNRRGAARARDLLRAARTAQPVGC</sequence>
<feature type="region of interest" description="Disordered" evidence="1">
    <location>
        <begin position="279"/>
        <end position="298"/>
    </location>
</feature>
<accession>A0ABP5QL85</accession>
<keyword evidence="3" id="KW-1185">Reference proteome</keyword>
<gene>
    <name evidence="2" type="ORF">GCM10010430_19260</name>
</gene>
<organism evidence="2 3">
    <name type="scientific">Kitasatospora cystarginea</name>
    <dbReference type="NCBI Taxonomy" id="58350"/>
    <lineage>
        <taxon>Bacteria</taxon>
        <taxon>Bacillati</taxon>
        <taxon>Actinomycetota</taxon>
        <taxon>Actinomycetes</taxon>
        <taxon>Kitasatosporales</taxon>
        <taxon>Streptomycetaceae</taxon>
        <taxon>Kitasatospora</taxon>
    </lineage>
</organism>